<evidence type="ECO:0000256" key="2">
    <source>
        <dbReference type="ARBA" id="ARBA00023015"/>
    </source>
</evidence>
<dbReference type="PANTHER" id="PTHR30055">
    <property type="entry name" value="HTH-TYPE TRANSCRIPTIONAL REGULATOR RUTR"/>
    <property type="match status" value="1"/>
</dbReference>
<dbReference type="InterPro" id="IPR039536">
    <property type="entry name" value="TetR_C_Proteobacteria"/>
</dbReference>
<keyword evidence="3 5" id="KW-0238">DNA-binding</keyword>
<keyword evidence="4" id="KW-0804">Transcription</keyword>
<evidence type="ECO:0000313" key="7">
    <source>
        <dbReference type="EMBL" id="TDK85207.1"/>
    </source>
</evidence>
<dbReference type="PRINTS" id="PR00455">
    <property type="entry name" value="HTHTETR"/>
</dbReference>
<protein>
    <submittedName>
        <fullName evidence="7">TetR/AcrR family transcriptional regulator</fullName>
    </submittedName>
</protein>
<dbReference type="AlphaFoldDB" id="A0A4R5W8J1"/>
<comment type="subunit">
    <text evidence="1">Homodimer.</text>
</comment>
<dbReference type="GO" id="GO:0045892">
    <property type="term" value="P:negative regulation of DNA-templated transcription"/>
    <property type="evidence" value="ECO:0007669"/>
    <property type="project" value="UniProtKB-ARBA"/>
</dbReference>
<dbReference type="InterPro" id="IPR050109">
    <property type="entry name" value="HTH-type_TetR-like_transc_reg"/>
</dbReference>
<dbReference type="Pfam" id="PF14246">
    <property type="entry name" value="TetR_C_7"/>
    <property type="match status" value="1"/>
</dbReference>
<dbReference type="InterPro" id="IPR001647">
    <property type="entry name" value="HTH_TetR"/>
</dbReference>
<dbReference type="PROSITE" id="PS50977">
    <property type="entry name" value="HTH_TETR_2"/>
    <property type="match status" value="1"/>
</dbReference>
<dbReference type="SUPFAM" id="SSF46689">
    <property type="entry name" value="Homeodomain-like"/>
    <property type="match status" value="1"/>
</dbReference>
<name>A0A4R5W8J1_MYCMU</name>
<dbReference type="InterPro" id="IPR036271">
    <property type="entry name" value="Tet_transcr_reg_TetR-rel_C_sf"/>
</dbReference>
<dbReference type="Proteomes" id="UP000294929">
    <property type="component" value="Unassembled WGS sequence"/>
</dbReference>
<dbReference type="RefSeq" id="WP_133428026.1">
    <property type="nucleotide sequence ID" value="NZ_SDLO01000026.1"/>
</dbReference>
<dbReference type="GO" id="GO:0000976">
    <property type="term" value="F:transcription cis-regulatory region binding"/>
    <property type="evidence" value="ECO:0007669"/>
    <property type="project" value="TreeGrafter"/>
</dbReference>
<dbReference type="SUPFAM" id="SSF48498">
    <property type="entry name" value="Tetracyclin repressor-like, C-terminal domain"/>
    <property type="match status" value="1"/>
</dbReference>
<dbReference type="GO" id="GO:0003700">
    <property type="term" value="F:DNA-binding transcription factor activity"/>
    <property type="evidence" value="ECO:0007669"/>
    <property type="project" value="TreeGrafter"/>
</dbReference>
<dbReference type="InterPro" id="IPR009057">
    <property type="entry name" value="Homeodomain-like_sf"/>
</dbReference>
<dbReference type="Pfam" id="PF00440">
    <property type="entry name" value="TetR_N"/>
    <property type="match status" value="1"/>
</dbReference>
<proteinExistence type="predicted"/>
<dbReference type="EMBL" id="SDLO01000026">
    <property type="protein sequence ID" value="TDK85207.1"/>
    <property type="molecule type" value="Genomic_DNA"/>
</dbReference>
<evidence type="ECO:0000259" key="6">
    <source>
        <dbReference type="PROSITE" id="PS50977"/>
    </source>
</evidence>
<evidence type="ECO:0000256" key="3">
    <source>
        <dbReference type="ARBA" id="ARBA00023125"/>
    </source>
</evidence>
<feature type="domain" description="HTH tetR-type" evidence="6">
    <location>
        <begin position="21"/>
        <end position="81"/>
    </location>
</feature>
<sequence>MKWGTVSRSPERTAALDPRVERSRAVIVAAATEHFLRNGYVGSNVDDIAAQARVSKRTVYNVFGGKEQLFREILADALATAEQFSRDIAAALGTTDDVAAELSNIGTKLAATVLTGPVVGLRRLLIGEAERFPDLATEYYQRAPGRVMATLADGFRRCHQRGVLHVNDAELAAEHFGFLVMGASLDYALFEATTPPDAKRVEKRARAGVDAFLRAYR</sequence>
<evidence type="ECO:0000256" key="4">
    <source>
        <dbReference type="ARBA" id="ARBA00023163"/>
    </source>
</evidence>
<dbReference type="Gene3D" id="1.10.357.10">
    <property type="entry name" value="Tetracycline Repressor, domain 2"/>
    <property type="match status" value="1"/>
</dbReference>
<feature type="DNA-binding region" description="H-T-H motif" evidence="5">
    <location>
        <begin position="44"/>
        <end position="63"/>
    </location>
</feature>
<keyword evidence="2" id="KW-0805">Transcription regulation</keyword>
<accession>A0A4R5W8J1</accession>
<dbReference type="FunFam" id="1.10.10.60:FF:000141">
    <property type="entry name" value="TetR family transcriptional regulator"/>
    <property type="match status" value="1"/>
</dbReference>
<dbReference type="PANTHER" id="PTHR30055:SF146">
    <property type="entry name" value="HTH-TYPE TRANSCRIPTIONAL DUAL REGULATOR CECR"/>
    <property type="match status" value="1"/>
</dbReference>
<reference evidence="7 8" key="1">
    <citation type="submission" date="2019-01" db="EMBL/GenBank/DDBJ databases">
        <title>High-quality-draft genome sequences of five non-tuberculosis mycobacteriaceae isolated from a nosocomial environment.</title>
        <authorList>
            <person name="Tiago I."/>
            <person name="Alarico S."/>
            <person name="Pereira S.G."/>
            <person name="Coelho C."/>
            <person name="Maranha A."/>
            <person name="Empadinhas N."/>
        </authorList>
    </citation>
    <scope>NUCLEOTIDE SEQUENCE [LARGE SCALE GENOMIC DNA]</scope>
    <source>
        <strain evidence="7 8">24AIII</strain>
    </source>
</reference>
<comment type="caution">
    <text evidence="7">The sequence shown here is derived from an EMBL/GenBank/DDBJ whole genome shotgun (WGS) entry which is preliminary data.</text>
</comment>
<evidence type="ECO:0000313" key="8">
    <source>
        <dbReference type="Proteomes" id="UP000294929"/>
    </source>
</evidence>
<evidence type="ECO:0000256" key="1">
    <source>
        <dbReference type="ARBA" id="ARBA00011738"/>
    </source>
</evidence>
<evidence type="ECO:0000256" key="5">
    <source>
        <dbReference type="PROSITE-ProRule" id="PRU00335"/>
    </source>
</evidence>
<gene>
    <name evidence="7" type="ORF">EUA03_22965</name>
</gene>
<organism evidence="7 8">
    <name type="scientific">Mycolicibacterium mucogenicum</name>
    <name type="common">Mycobacterium mucogenicum</name>
    <dbReference type="NCBI Taxonomy" id="56689"/>
    <lineage>
        <taxon>Bacteria</taxon>
        <taxon>Bacillati</taxon>
        <taxon>Actinomycetota</taxon>
        <taxon>Actinomycetes</taxon>
        <taxon>Mycobacteriales</taxon>
        <taxon>Mycobacteriaceae</taxon>
        <taxon>Mycolicibacterium</taxon>
    </lineage>
</organism>